<feature type="chain" id="PRO_5006058868" description="RxLR-like protein" evidence="1">
    <location>
        <begin position="20"/>
        <end position="140"/>
    </location>
</feature>
<dbReference type="GeneID" id="36409334"/>
<keyword evidence="1" id="KW-0732">Signal</keyword>
<name>A0A0P1ARS7_PLAHL</name>
<dbReference type="Proteomes" id="UP000054928">
    <property type="component" value="Unassembled WGS sequence"/>
</dbReference>
<dbReference type="RefSeq" id="XP_024580375.1">
    <property type="nucleotide sequence ID" value="XM_024730061.1"/>
</dbReference>
<dbReference type="EMBL" id="CCYD01000810">
    <property type="protein sequence ID" value="CEG44006.1"/>
    <property type="molecule type" value="Genomic_DNA"/>
</dbReference>
<evidence type="ECO:0000313" key="3">
    <source>
        <dbReference type="Proteomes" id="UP000054928"/>
    </source>
</evidence>
<dbReference type="AlphaFoldDB" id="A0A0P1ARS7"/>
<keyword evidence="3" id="KW-1185">Reference proteome</keyword>
<dbReference type="OMA" id="CMINSAD"/>
<reference evidence="3" key="1">
    <citation type="submission" date="2014-09" db="EMBL/GenBank/DDBJ databases">
        <authorList>
            <person name="Sharma Rahul"/>
            <person name="Thines Marco"/>
        </authorList>
    </citation>
    <scope>NUCLEOTIDE SEQUENCE [LARGE SCALE GENOMIC DNA]</scope>
</reference>
<sequence>MRLAAFASLIVAFSATIEANQDGTACNLACAKGETCELKTVQCITAPCDPVPTCVPIKGYPSEPVCTKVCPTNEVCQIDAVSHEQLCFNPCAVTLCIEGTTCVVEQVQCIRAPCPPLAVCKPNKKCDDSYGRALRERIED</sequence>
<evidence type="ECO:0000256" key="1">
    <source>
        <dbReference type="SAM" id="SignalP"/>
    </source>
</evidence>
<protein>
    <recommendedName>
        <fullName evidence="4">RxLR-like protein</fullName>
    </recommendedName>
</protein>
<proteinExistence type="predicted"/>
<evidence type="ECO:0008006" key="4">
    <source>
        <dbReference type="Google" id="ProtNLM"/>
    </source>
</evidence>
<organism evidence="2 3">
    <name type="scientific">Plasmopara halstedii</name>
    <name type="common">Downy mildew of sunflower</name>
    <dbReference type="NCBI Taxonomy" id="4781"/>
    <lineage>
        <taxon>Eukaryota</taxon>
        <taxon>Sar</taxon>
        <taxon>Stramenopiles</taxon>
        <taxon>Oomycota</taxon>
        <taxon>Peronosporomycetes</taxon>
        <taxon>Peronosporales</taxon>
        <taxon>Peronosporaceae</taxon>
        <taxon>Plasmopara</taxon>
    </lineage>
</organism>
<accession>A0A0P1ARS7</accession>
<evidence type="ECO:0000313" key="2">
    <source>
        <dbReference type="EMBL" id="CEG44006.1"/>
    </source>
</evidence>
<dbReference type="OrthoDB" id="152433at2759"/>
<feature type="signal peptide" evidence="1">
    <location>
        <begin position="1"/>
        <end position="19"/>
    </location>
</feature>